<comment type="caution">
    <text evidence="1">The sequence shown here is derived from an EMBL/GenBank/DDBJ whole genome shotgun (WGS) entry which is preliminary data.</text>
</comment>
<dbReference type="Proteomes" id="UP001165121">
    <property type="component" value="Unassembled WGS sequence"/>
</dbReference>
<evidence type="ECO:0000313" key="2">
    <source>
        <dbReference type="Proteomes" id="UP001165121"/>
    </source>
</evidence>
<sequence>MTIFEARLIRVKDVTEARDLVSRYQNSCLVGSNSFGQITAYGKMHDAPLCPGSGADTGVLQEDPVLLINIREEGATAEEGSWNQEFIV</sequence>
<proteinExistence type="predicted"/>
<protein>
    <submittedName>
        <fullName evidence="1">Unnamed protein product</fullName>
    </submittedName>
</protein>
<organism evidence="1 2">
    <name type="scientific">Phytophthora fragariaefolia</name>
    <dbReference type="NCBI Taxonomy" id="1490495"/>
    <lineage>
        <taxon>Eukaryota</taxon>
        <taxon>Sar</taxon>
        <taxon>Stramenopiles</taxon>
        <taxon>Oomycota</taxon>
        <taxon>Peronosporomycetes</taxon>
        <taxon>Peronosporales</taxon>
        <taxon>Peronosporaceae</taxon>
        <taxon>Phytophthora</taxon>
    </lineage>
</organism>
<keyword evidence="2" id="KW-1185">Reference proteome</keyword>
<name>A0A9W7CWL3_9STRA</name>
<accession>A0A9W7CWL3</accession>
<dbReference type="EMBL" id="BSXT01001529">
    <property type="protein sequence ID" value="GMF43360.1"/>
    <property type="molecule type" value="Genomic_DNA"/>
</dbReference>
<gene>
    <name evidence="1" type="ORF">Pfra01_001463300</name>
</gene>
<reference evidence="1" key="1">
    <citation type="submission" date="2023-04" db="EMBL/GenBank/DDBJ databases">
        <title>Phytophthora fragariaefolia NBRC 109709.</title>
        <authorList>
            <person name="Ichikawa N."/>
            <person name="Sato H."/>
            <person name="Tonouchi N."/>
        </authorList>
    </citation>
    <scope>NUCLEOTIDE SEQUENCE</scope>
    <source>
        <strain evidence="1">NBRC 109709</strain>
    </source>
</reference>
<evidence type="ECO:0000313" key="1">
    <source>
        <dbReference type="EMBL" id="GMF43360.1"/>
    </source>
</evidence>
<dbReference type="AlphaFoldDB" id="A0A9W7CWL3"/>